<organism evidence="1 2">
    <name type="scientific">Candidatus Faecivivens stercoravium</name>
    <dbReference type="NCBI Taxonomy" id="2840803"/>
    <lineage>
        <taxon>Bacteria</taxon>
        <taxon>Bacillati</taxon>
        <taxon>Bacillota</taxon>
        <taxon>Clostridia</taxon>
        <taxon>Eubacteriales</taxon>
        <taxon>Oscillospiraceae</taxon>
        <taxon>Oscillospiraceae incertae sedis</taxon>
        <taxon>Candidatus Faecivivens</taxon>
    </lineage>
</organism>
<dbReference type="AlphaFoldDB" id="A0A9D1J5A1"/>
<accession>A0A9D1J5A1</accession>
<dbReference type="InterPro" id="IPR027417">
    <property type="entry name" value="P-loop_NTPase"/>
</dbReference>
<reference evidence="1" key="1">
    <citation type="submission" date="2020-10" db="EMBL/GenBank/DDBJ databases">
        <authorList>
            <person name="Gilroy R."/>
        </authorList>
    </citation>
    <scope>NUCLEOTIDE SEQUENCE</scope>
    <source>
        <strain evidence="1">CHK189-12415</strain>
    </source>
</reference>
<protein>
    <submittedName>
        <fullName evidence="1">AAA family ATPase</fullName>
    </submittedName>
</protein>
<reference evidence="1" key="2">
    <citation type="journal article" date="2021" name="PeerJ">
        <title>Extensive microbial diversity within the chicken gut microbiome revealed by metagenomics and culture.</title>
        <authorList>
            <person name="Gilroy R."/>
            <person name="Ravi A."/>
            <person name="Getino M."/>
            <person name="Pursley I."/>
            <person name="Horton D.L."/>
            <person name="Alikhan N.F."/>
            <person name="Baker D."/>
            <person name="Gharbi K."/>
            <person name="Hall N."/>
            <person name="Watson M."/>
            <person name="Adriaenssens E.M."/>
            <person name="Foster-Nyarko E."/>
            <person name="Jarju S."/>
            <person name="Secka A."/>
            <person name="Antonio M."/>
            <person name="Oren A."/>
            <person name="Chaudhuri R.R."/>
            <person name="La Ragione R."/>
            <person name="Hildebrand F."/>
            <person name="Pallen M.J."/>
        </authorList>
    </citation>
    <scope>NUCLEOTIDE SEQUENCE</scope>
    <source>
        <strain evidence="1">CHK189-12415</strain>
    </source>
</reference>
<evidence type="ECO:0000313" key="1">
    <source>
        <dbReference type="EMBL" id="HIR60834.1"/>
    </source>
</evidence>
<name>A0A9D1J5A1_9FIRM</name>
<gene>
    <name evidence="1" type="ORF">IAB37_04590</name>
</gene>
<dbReference type="Pfam" id="PF13177">
    <property type="entry name" value="DNA_pol3_delta2"/>
    <property type="match status" value="1"/>
</dbReference>
<dbReference type="SUPFAM" id="SSF52540">
    <property type="entry name" value="P-loop containing nucleoside triphosphate hydrolases"/>
    <property type="match status" value="1"/>
</dbReference>
<dbReference type="PANTHER" id="PTHR11669:SF8">
    <property type="entry name" value="DNA POLYMERASE III SUBUNIT DELTA"/>
    <property type="match status" value="1"/>
</dbReference>
<dbReference type="InterPro" id="IPR050238">
    <property type="entry name" value="DNA_Rep/Repair_Clamp_Loader"/>
</dbReference>
<dbReference type="Gene3D" id="3.40.50.300">
    <property type="entry name" value="P-loop containing nucleotide triphosphate hydrolases"/>
    <property type="match status" value="1"/>
</dbReference>
<sequence>MPVIRSFDGFAGNARVLSVLRRAAAPDGRFLRHAYLLYGAAGTGKKTLAAVLAAALVCEGEGRPCGECPACKKAFGALGHPDILRFRTPEGKTQFPVELVRKAREEAYVRPTEGDRKVIIFENAEEMNASAANALLKVLEEPPPYLTFIITCDNLSALPETVPSRCVPLELHELAPRRAEQWLLRAYPDAGPEKLDMAMLCGDGNLGRSIRYLEDEKAAAVFDSALQLLRAMAEGREFDLLTVLSRFEGDRAGLLELLPAADRMAGAAARAAFLPADRVPAALAARISPPRAEALHRLVTDIRERMRVNVSQSLLLGYFAGQMKRIMEEVF</sequence>
<comment type="caution">
    <text evidence="1">The sequence shown here is derived from an EMBL/GenBank/DDBJ whole genome shotgun (WGS) entry which is preliminary data.</text>
</comment>
<proteinExistence type="predicted"/>
<dbReference type="EMBL" id="DVHA01000151">
    <property type="protein sequence ID" value="HIR60834.1"/>
    <property type="molecule type" value="Genomic_DNA"/>
</dbReference>
<evidence type="ECO:0000313" key="2">
    <source>
        <dbReference type="Proteomes" id="UP000824241"/>
    </source>
</evidence>
<dbReference type="Proteomes" id="UP000824241">
    <property type="component" value="Unassembled WGS sequence"/>
</dbReference>
<dbReference type="GO" id="GO:0006261">
    <property type="term" value="P:DNA-templated DNA replication"/>
    <property type="evidence" value="ECO:0007669"/>
    <property type="project" value="TreeGrafter"/>
</dbReference>
<dbReference type="PANTHER" id="PTHR11669">
    <property type="entry name" value="REPLICATION FACTOR C / DNA POLYMERASE III GAMMA-TAU SUBUNIT"/>
    <property type="match status" value="1"/>
</dbReference>